<name>X1BCV6_9ZZZZ</name>
<feature type="transmembrane region" description="Helical" evidence="1">
    <location>
        <begin position="42"/>
        <end position="65"/>
    </location>
</feature>
<dbReference type="PANTHER" id="PTHR11328">
    <property type="entry name" value="MAJOR FACILITATOR SUPERFAMILY DOMAIN-CONTAINING PROTEIN"/>
    <property type="match status" value="1"/>
</dbReference>
<dbReference type="InterPro" id="IPR039672">
    <property type="entry name" value="MFS_2"/>
</dbReference>
<proteinExistence type="predicted"/>
<evidence type="ECO:0008006" key="3">
    <source>
        <dbReference type="Google" id="ProtNLM"/>
    </source>
</evidence>
<dbReference type="AlphaFoldDB" id="X1BCV6"/>
<feature type="transmembrane region" description="Helical" evidence="1">
    <location>
        <begin position="109"/>
        <end position="135"/>
    </location>
</feature>
<feature type="transmembrane region" description="Helical" evidence="1">
    <location>
        <begin position="77"/>
        <end position="97"/>
    </location>
</feature>
<comment type="caution">
    <text evidence="2">The sequence shown here is derived from an EMBL/GenBank/DDBJ whole genome shotgun (WGS) entry which is preliminary data.</text>
</comment>
<feature type="non-terminal residue" evidence="2">
    <location>
        <position position="1"/>
    </location>
</feature>
<feature type="transmembrane region" description="Helical" evidence="1">
    <location>
        <begin position="183"/>
        <end position="201"/>
    </location>
</feature>
<dbReference type="Gene3D" id="1.20.1250.20">
    <property type="entry name" value="MFS general substrate transporter like domains"/>
    <property type="match status" value="1"/>
</dbReference>
<dbReference type="SUPFAM" id="SSF103473">
    <property type="entry name" value="MFS general substrate transporter"/>
    <property type="match status" value="1"/>
</dbReference>
<dbReference type="Pfam" id="PF13347">
    <property type="entry name" value="MFS_2"/>
    <property type="match status" value="1"/>
</dbReference>
<evidence type="ECO:0000256" key="1">
    <source>
        <dbReference type="SAM" id="Phobius"/>
    </source>
</evidence>
<dbReference type="EMBL" id="BART01023544">
    <property type="protein sequence ID" value="GAG93799.1"/>
    <property type="molecule type" value="Genomic_DNA"/>
</dbReference>
<evidence type="ECO:0000313" key="2">
    <source>
        <dbReference type="EMBL" id="GAG93799.1"/>
    </source>
</evidence>
<protein>
    <recommendedName>
        <fullName evidence="3">Major facilitator superfamily (MFS) profile domain-containing protein</fullName>
    </recommendedName>
</protein>
<accession>X1BCV6</accession>
<keyword evidence="1" id="KW-0812">Transmembrane</keyword>
<keyword evidence="1" id="KW-1133">Transmembrane helix</keyword>
<dbReference type="GO" id="GO:0005886">
    <property type="term" value="C:plasma membrane"/>
    <property type="evidence" value="ECO:0007669"/>
    <property type="project" value="TreeGrafter"/>
</dbReference>
<keyword evidence="1" id="KW-0472">Membrane</keyword>
<feature type="transmembrane region" description="Helical" evidence="1">
    <location>
        <begin position="213"/>
        <end position="239"/>
    </location>
</feature>
<reference evidence="2" key="1">
    <citation type="journal article" date="2014" name="Front. Microbiol.">
        <title>High frequency of phylogenetically diverse reductive dehalogenase-homologous genes in deep subseafloor sedimentary metagenomes.</title>
        <authorList>
            <person name="Kawai M."/>
            <person name="Futagami T."/>
            <person name="Toyoda A."/>
            <person name="Takaki Y."/>
            <person name="Nishi S."/>
            <person name="Hori S."/>
            <person name="Arai W."/>
            <person name="Tsubouchi T."/>
            <person name="Morono Y."/>
            <person name="Uchiyama I."/>
            <person name="Ito T."/>
            <person name="Fujiyama A."/>
            <person name="Inagaki F."/>
            <person name="Takami H."/>
        </authorList>
    </citation>
    <scope>NUCLEOTIDE SEQUENCE</scope>
    <source>
        <strain evidence="2">Expedition CK06-06</strain>
    </source>
</reference>
<organism evidence="2">
    <name type="scientific">marine sediment metagenome</name>
    <dbReference type="NCBI Taxonomy" id="412755"/>
    <lineage>
        <taxon>unclassified sequences</taxon>
        <taxon>metagenomes</taxon>
        <taxon>ecological metagenomes</taxon>
    </lineage>
</organism>
<dbReference type="GO" id="GO:0015293">
    <property type="term" value="F:symporter activity"/>
    <property type="evidence" value="ECO:0007669"/>
    <property type="project" value="InterPro"/>
</dbReference>
<dbReference type="GO" id="GO:0008643">
    <property type="term" value="P:carbohydrate transport"/>
    <property type="evidence" value="ECO:0007669"/>
    <property type="project" value="InterPro"/>
</dbReference>
<gene>
    <name evidence="2" type="ORF">S01H4_42803</name>
</gene>
<sequence>IVGSLLIIIPTYRFKERPEFTQIDEPVGLVDSIKFTFKSKSFLIVAFANFMSIFMQSILLGLLFYMGDYVLRVSTVLLILTLILGLIIGVLTANILAGKMGVAKANQTLLIIAACFLMAIPFVPDIFIFVCLFFAGFGLSGPLVLTNVLFAQVADEDETKTGVRREAMFFGTNALITKPAQSLAIGLAAVLLQLSGFITAGEGGIEVDQPASAIFMIKIIIGFLPGLAILIGALIYIWYPLKGDYWKEIQEKVLQMHEEKHAKLQEKLSKS</sequence>
<dbReference type="PANTHER" id="PTHR11328:SF24">
    <property type="entry name" value="MAJOR FACILITATOR SUPERFAMILY (MFS) PROFILE DOMAIN-CONTAINING PROTEIN"/>
    <property type="match status" value="1"/>
</dbReference>
<dbReference type="InterPro" id="IPR036259">
    <property type="entry name" value="MFS_trans_sf"/>
</dbReference>